<reference evidence="1" key="1">
    <citation type="journal article" date="2021" name="Proc. Natl. Acad. Sci. U.S.A.">
        <title>A Catalog of Tens of Thousands of Viruses from Human Metagenomes Reveals Hidden Associations with Chronic Diseases.</title>
        <authorList>
            <person name="Tisza M.J."/>
            <person name="Buck C.B."/>
        </authorList>
    </citation>
    <scope>NUCLEOTIDE SEQUENCE</scope>
    <source>
        <strain evidence="1">CtNs77</strain>
    </source>
</reference>
<sequence>MADVIIMDAIRNLIKTCPHIDKFAEGIGIDYLAEDPTCYAVESSPADLILKRYINGDSERQQVFVFSSREAYGADVRQNIENIGFFQLFASWLASISKNRNFIDLGSNRCPVKIEALTTGYVFDVDESRAKYQIDCRLVYLQEGE</sequence>
<organism evidence="1">
    <name type="scientific">Siphoviridae sp. ctNs77</name>
    <dbReference type="NCBI Taxonomy" id="2825473"/>
    <lineage>
        <taxon>Viruses</taxon>
        <taxon>Duplodnaviria</taxon>
        <taxon>Heunggongvirae</taxon>
        <taxon>Uroviricota</taxon>
        <taxon>Caudoviricetes</taxon>
    </lineage>
</organism>
<dbReference type="EMBL" id="BK015656">
    <property type="protein sequence ID" value="DAE18495.1"/>
    <property type="molecule type" value="Genomic_DNA"/>
</dbReference>
<name>A0A8S5QGV3_9CAUD</name>
<accession>A0A8S5QGV3</accession>
<evidence type="ECO:0000313" key="1">
    <source>
        <dbReference type="EMBL" id="DAE18495.1"/>
    </source>
</evidence>
<proteinExistence type="predicted"/>
<protein>
    <submittedName>
        <fullName evidence="1">Minor capsid protein from bacteriophage</fullName>
    </submittedName>
</protein>